<protein>
    <recommendedName>
        <fullName evidence="2">Tetrahydrofolate dehydrogenase/cyclohydrolase NAD(P)-binding domain-containing protein</fullName>
    </recommendedName>
</protein>
<dbReference type="EMBL" id="JBJUIK010000004">
    <property type="protein sequence ID" value="KAL3531449.1"/>
    <property type="molecule type" value="Genomic_DNA"/>
</dbReference>
<dbReference type="PRINTS" id="PR00085">
    <property type="entry name" value="THFDHDRGNASE"/>
</dbReference>
<evidence type="ECO:0000313" key="4">
    <source>
        <dbReference type="Proteomes" id="UP001630127"/>
    </source>
</evidence>
<evidence type="ECO:0000256" key="1">
    <source>
        <dbReference type="SAM" id="MobiDB-lite"/>
    </source>
</evidence>
<dbReference type="PANTHER" id="PTHR48099:SF27">
    <property type="entry name" value="BIFUNCTIONAL PROTEIN FOLD 2"/>
    <property type="match status" value="1"/>
</dbReference>
<feature type="region of interest" description="Disordered" evidence="1">
    <location>
        <begin position="1"/>
        <end position="20"/>
    </location>
</feature>
<dbReference type="Proteomes" id="UP001630127">
    <property type="component" value="Unassembled WGS sequence"/>
</dbReference>
<sequence>MKPQELSGDHHPLDSVMDQHESKRTIILGEKLRRVYETTMLAMGGNQTLKGQRGQSYISREIKRRNQRSDVYYYIVKNERDREIQNVLSILLQNFGSKPYFCSTKEHHKINSGLLDPDIEGGWIKPGAAVIDVGINAVDVRTKSSGYRLVGDVNFQEASKVAGWITPFQEVLDQ</sequence>
<accession>A0ABD3AJV3</accession>
<name>A0ABD3AJV3_9GENT</name>
<gene>
    <name evidence="3" type="ORF">ACH5RR_010771</name>
</gene>
<feature type="compositionally biased region" description="Basic and acidic residues" evidence="1">
    <location>
        <begin position="7"/>
        <end position="20"/>
    </location>
</feature>
<evidence type="ECO:0000259" key="2">
    <source>
        <dbReference type="Pfam" id="PF02882"/>
    </source>
</evidence>
<dbReference type="InterPro" id="IPR000672">
    <property type="entry name" value="THF_DH/CycHdrlase"/>
</dbReference>
<feature type="domain" description="Tetrahydrofolate dehydrogenase/cyclohydrolase NAD(P)-binding" evidence="2">
    <location>
        <begin position="119"/>
        <end position="168"/>
    </location>
</feature>
<dbReference type="Pfam" id="PF02882">
    <property type="entry name" value="THF_DHG_CYH_C"/>
    <property type="match status" value="1"/>
</dbReference>
<keyword evidence="4" id="KW-1185">Reference proteome</keyword>
<dbReference type="SUPFAM" id="SSF51735">
    <property type="entry name" value="NAD(P)-binding Rossmann-fold domains"/>
    <property type="match status" value="1"/>
</dbReference>
<dbReference type="InterPro" id="IPR036291">
    <property type="entry name" value="NAD(P)-bd_dom_sf"/>
</dbReference>
<proteinExistence type="predicted"/>
<comment type="caution">
    <text evidence="3">The sequence shown here is derived from an EMBL/GenBank/DDBJ whole genome shotgun (WGS) entry which is preliminary data.</text>
</comment>
<dbReference type="AlphaFoldDB" id="A0ABD3AJV3"/>
<dbReference type="PANTHER" id="PTHR48099">
    <property type="entry name" value="C-1-TETRAHYDROFOLATE SYNTHASE, CYTOPLASMIC-RELATED"/>
    <property type="match status" value="1"/>
</dbReference>
<reference evidence="3 4" key="1">
    <citation type="submission" date="2024-11" db="EMBL/GenBank/DDBJ databases">
        <title>A near-complete genome assembly of Cinchona calisaya.</title>
        <authorList>
            <person name="Lian D.C."/>
            <person name="Zhao X.W."/>
            <person name="Wei L."/>
        </authorList>
    </citation>
    <scope>NUCLEOTIDE SEQUENCE [LARGE SCALE GENOMIC DNA]</scope>
    <source>
        <tissue evidence="3">Nenye</tissue>
    </source>
</reference>
<dbReference type="InterPro" id="IPR020631">
    <property type="entry name" value="THF_DH/CycHdrlase_NAD-bd_dom"/>
</dbReference>
<organism evidence="3 4">
    <name type="scientific">Cinchona calisaya</name>
    <dbReference type="NCBI Taxonomy" id="153742"/>
    <lineage>
        <taxon>Eukaryota</taxon>
        <taxon>Viridiplantae</taxon>
        <taxon>Streptophyta</taxon>
        <taxon>Embryophyta</taxon>
        <taxon>Tracheophyta</taxon>
        <taxon>Spermatophyta</taxon>
        <taxon>Magnoliopsida</taxon>
        <taxon>eudicotyledons</taxon>
        <taxon>Gunneridae</taxon>
        <taxon>Pentapetalae</taxon>
        <taxon>asterids</taxon>
        <taxon>lamiids</taxon>
        <taxon>Gentianales</taxon>
        <taxon>Rubiaceae</taxon>
        <taxon>Cinchonoideae</taxon>
        <taxon>Cinchoneae</taxon>
        <taxon>Cinchona</taxon>
    </lineage>
</organism>
<dbReference type="Gene3D" id="3.40.50.720">
    <property type="entry name" value="NAD(P)-binding Rossmann-like Domain"/>
    <property type="match status" value="1"/>
</dbReference>
<evidence type="ECO:0000313" key="3">
    <source>
        <dbReference type="EMBL" id="KAL3531449.1"/>
    </source>
</evidence>